<gene>
    <name evidence="2" type="ORF">OCL06_16120</name>
</gene>
<dbReference type="EMBL" id="JAOTJC010000016">
    <property type="protein sequence ID" value="MCU7556119.1"/>
    <property type="molecule type" value="Genomic_DNA"/>
</dbReference>
<organism evidence="2 3">
    <name type="scientific">Alteromonas salexigens</name>
    <dbReference type="NCBI Taxonomy" id="2982530"/>
    <lineage>
        <taxon>Bacteria</taxon>
        <taxon>Pseudomonadati</taxon>
        <taxon>Pseudomonadota</taxon>
        <taxon>Gammaproteobacteria</taxon>
        <taxon>Alteromonadales</taxon>
        <taxon>Alteromonadaceae</taxon>
        <taxon>Alteromonas/Salinimonas group</taxon>
        <taxon>Alteromonas</taxon>
    </lineage>
</organism>
<keyword evidence="1" id="KW-0732">Signal</keyword>
<dbReference type="InterPro" id="IPR018759">
    <property type="entry name" value="BBP2_2"/>
</dbReference>
<proteinExistence type="predicted"/>
<evidence type="ECO:0000313" key="3">
    <source>
        <dbReference type="Proteomes" id="UP001209257"/>
    </source>
</evidence>
<feature type="signal peptide" evidence="1">
    <location>
        <begin position="1"/>
        <end position="22"/>
    </location>
</feature>
<keyword evidence="3" id="KW-1185">Reference proteome</keyword>
<feature type="chain" id="PRO_5045642316" evidence="1">
    <location>
        <begin position="23"/>
        <end position="401"/>
    </location>
</feature>
<protein>
    <submittedName>
        <fullName evidence="2">Outer membrane beta-barrel protein</fullName>
    </submittedName>
</protein>
<evidence type="ECO:0000256" key="1">
    <source>
        <dbReference type="SAM" id="SignalP"/>
    </source>
</evidence>
<dbReference type="Pfam" id="PF10082">
    <property type="entry name" value="BBP2_2"/>
    <property type="match status" value="1"/>
</dbReference>
<sequence length="401" mass="45363">MFYRISGLAAFCFLGTSSPVVAQEAGRIDMQGFDLIPSLSTDMLYIDNVTYASEESAHITSWVGIISPQIKAVSGFGTNELEFVYRGERGEYFSSPADNYTDHFVHVAGNFEMDRRNRFTTKLGFEDGHDQRGRQFSSGFGNQLNQVDTYKKPGVSATYEFGSVSSPGRVELRAGYEELDYDNDSQAYLIRDRSYTKVGGQFFYRLAGRTHLVLDASHQQIDYDVAADPQSPLDNQEDRVLAGFTWESTAATTGFAKVGYKQKSFDAPGRESFEGIDWEAGLTWQPRTYSEIELATGADTRETNGEGDYIRSQDYRISWRHAWLTRFSTTMALAHEQNDYEGAEITTARNDDVTRAQLAADYQFRRWLQVGVFYEFSQRDSTRELVSFDRNVVGITTKVTL</sequence>
<accession>A0ABT2VSS3</accession>
<dbReference type="RefSeq" id="WP_262996455.1">
    <property type="nucleotide sequence ID" value="NZ_JAOTJC010000016.1"/>
</dbReference>
<reference evidence="3" key="1">
    <citation type="submission" date="2023-07" db="EMBL/GenBank/DDBJ databases">
        <title>Study on multiphase classification of strain Alteromonas salexigens isolated from the Yellow Sea.</title>
        <authorList>
            <person name="Sun L."/>
        </authorList>
    </citation>
    <scope>NUCLEOTIDE SEQUENCE [LARGE SCALE GENOMIC DNA]</scope>
    <source>
        <strain evidence="3">ASW11-19</strain>
    </source>
</reference>
<evidence type="ECO:0000313" key="2">
    <source>
        <dbReference type="EMBL" id="MCU7556119.1"/>
    </source>
</evidence>
<name>A0ABT2VSS3_9ALTE</name>
<dbReference type="Proteomes" id="UP001209257">
    <property type="component" value="Unassembled WGS sequence"/>
</dbReference>
<comment type="caution">
    <text evidence="2">The sequence shown here is derived from an EMBL/GenBank/DDBJ whole genome shotgun (WGS) entry which is preliminary data.</text>
</comment>